<evidence type="ECO:0000256" key="2">
    <source>
        <dbReference type="ARBA" id="ARBA00011940"/>
    </source>
</evidence>
<sequence>MKYRKPVIAGNWKMNTDIESGIKLVKEILDLSDSIANVEKIVCPPFVSLTSIARALNGSSIQLGAQNVNASENGSFTGEISTTMLRGLVSHVIIGHSERRMFNGESSNQVAAKAITVSNAGIVPILCVGEDLSIRKSGKAANFVTKQLKASLKGFLNWESLIIAYEPIWAIGTGEAATSGQAQEMAAICRKVIYQLSPDVADSVRVLYGGSVNSGNVAELLIQPDIDGALVGGASLKAKEFSNLIRIASSN</sequence>
<dbReference type="EMBL" id="UINC01000481">
    <property type="protein sequence ID" value="SUZ56119.1"/>
    <property type="molecule type" value="Genomic_DNA"/>
</dbReference>
<dbReference type="PROSITE" id="PS51440">
    <property type="entry name" value="TIM_2"/>
    <property type="match status" value="1"/>
</dbReference>
<keyword evidence="5" id="KW-0324">Glycolysis</keyword>
<dbReference type="HAMAP" id="MF_00147_B">
    <property type="entry name" value="TIM_B"/>
    <property type="match status" value="1"/>
</dbReference>
<dbReference type="PANTHER" id="PTHR21139:SF42">
    <property type="entry name" value="TRIOSEPHOSPHATE ISOMERASE"/>
    <property type="match status" value="1"/>
</dbReference>
<dbReference type="GO" id="GO:0019563">
    <property type="term" value="P:glycerol catabolic process"/>
    <property type="evidence" value="ECO:0007669"/>
    <property type="project" value="TreeGrafter"/>
</dbReference>
<gene>
    <name evidence="7" type="ORF">METZ01_LOCUS8973</name>
</gene>
<dbReference type="SUPFAM" id="SSF51351">
    <property type="entry name" value="Triosephosphate isomerase (TIM)"/>
    <property type="match status" value="1"/>
</dbReference>
<organism evidence="7">
    <name type="scientific">marine metagenome</name>
    <dbReference type="NCBI Taxonomy" id="408172"/>
    <lineage>
        <taxon>unclassified sequences</taxon>
        <taxon>metagenomes</taxon>
        <taxon>ecological metagenomes</taxon>
    </lineage>
</organism>
<dbReference type="InterPro" id="IPR035990">
    <property type="entry name" value="TIM_sf"/>
</dbReference>
<dbReference type="PROSITE" id="PS00171">
    <property type="entry name" value="TIM_1"/>
    <property type="match status" value="1"/>
</dbReference>
<name>A0A381NP56_9ZZZZ</name>
<dbReference type="GO" id="GO:0006094">
    <property type="term" value="P:gluconeogenesis"/>
    <property type="evidence" value="ECO:0007669"/>
    <property type="project" value="UniProtKB-KW"/>
</dbReference>
<keyword evidence="4" id="KW-0963">Cytoplasm</keyword>
<comment type="pathway">
    <text evidence="1">Carbohydrate degradation; glycolysis; D-glyceraldehyde 3-phosphate from glycerone phosphate: step 1/1.</text>
</comment>
<dbReference type="GO" id="GO:0004807">
    <property type="term" value="F:triose-phosphate isomerase activity"/>
    <property type="evidence" value="ECO:0007669"/>
    <property type="project" value="UniProtKB-EC"/>
</dbReference>
<keyword evidence="6" id="KW-0413">Isomerase</keyword>
<dbReference type="Pfam" id="PF00121">
    <property type="entry name" value="TIM"/>
    <property type="match status" value="1"/>
</dbReference>
<accession>A0A381NP56</accession>
<dbReference type="GO" id="GO:0005829">
    <property type="term" value="C:cytosol"/>
    <property type="evidence" value="ECO:0007669"/>
    <property type="project" value="TreeGrafter"/>
</dbReference>
<evidence type="ECO:0000256" key="6">
    <source>
        <dbReference type="ARBA" id="ARBA00023235"/>
    </source>
</evidence>
<evidence type="ECO:0000256" key="3">
    <source>
        <dbReference type="ARBA" id="ARBA00022432"/>
    </source>
</evidence>
<dbReference type="InterPro" id="IPR022896">
    <property type="entry name" value="TrioseP_Isoase_bac/euk"/>
</dbReference>
<dbReference type="CDD" id="cd00311">
    <property type="entry name" value="TIM"/>
    <property type="match status" value="1"/>
</dbReference>
<evidence type="ECO:0000256" key="4">
    <source>
        <dbReference type="ARBA" id="ARBA00022490"/>
    </source>
</evidence>
<dbReference type="PANTHER" id="PTHR21139">
    <property type="entry name" value="TRIOSEPHOSPHATE ISOMERASE"/>
    <property type="match status" value="1"/>
</dbReference>
<protein>
    <recommendedName>
        <fullName evidence="2">triose-phosphate isomerase</fullName>
        <ecNumber evidence="2">5.3.1.1</ecNumber>
    </recommendedName>
</protein>
<dbReference type="NCBIfam" id="TIGR00419">
    <property type="entry name" value="tim"/>
    <property type="match status" value="1"/>
</dbReference>
<evidence type="ECO:0000256" key="1">
    <source>
        <dbReference type="ARBA" id="ARBA00004680"/>
    </source>
</evidence>
<dbReference type="FunFam" id="3.20.20.70:FF:000016">
    <property type="entry name" value="Triosephosphate isomerase"/>
    <property type="match status" value="1"/>
</dbReference>
<dbReference type="InterPro" id="IPR020861">
    <property type="entry name" value="Triosephosphate_isomerase_AS"/>
</dbReference>
<dbReference type="Gene3D" id="3.20.20.70">
    <property type="entry name" value="Aldolase class I"/>
    <property type="match status" value="1"/>
</dbReference>
<dbReference type="GO" id="GO:0006096">
    <property type="term" value="P:glycolytic process"/>
    <property type="evidence" value="ECO:0007669"/>
    <property type="project" value="UniProtKB-KW"/>
</dbReference>
<dbReference type="GO" id="GO:0046166">
    <property type="term" value="P:glyceraldehyde-3-phosphate biosynthetic process"/>
    <property type="evidence" value="ECO:0007669"/>
    <property type="project" value="TreeGrafter"/>
</dbReference>
<dbReference type="InterPro" id="IPR013785">
    <property type="entry name" value="Aldolase_TIM"/>
</dbReference>
<evidence type="ECO:0000313" key="7">
    <source>
        <dbReference type="EMBL" id="SUZ56119.1"/>
    </source>
</evidence>
<reference evidence="7" key="1">
    <citation type="submission" date="2018-05" db="EMBL/GenBank/DDBJ databases">
        <authorList>
            <person name="Lanie J.A."/>
            <person name="Ng W.-L."/>
            <person name="Kazmierczak K.M."/>
            <person name="Andrzejewski T.M."/>
            <person name="Davidsen T.M."/>
            <person name="Wayne K.J."/>
            <person name="Tettelin H."/>
            <person name="Glass J.I."/>
            <person name="Rusch D."/>
            <person name="Podicherti R."/>
            <person name="Tsui H.-C.T."/>
            <person name="Winkler M.E."/>
        </authorList>
    </citation>
    <scope>NUCLEOTIDE SEQUENCE</scope>
</reference>
<dbReference type="EC" id="5.3.1.1" evidence="2"/>
<dbReference type="InterPro" id="IPR000652">
    <property type="entry name" value="Triosephosphate_isomerase"/>
</dbReference>
<dbReference type="AlphaFoldDB" id="A0A381NP56"/>
<evidence type="ECO:0000256" key="5">
    <source>
        <dbReference type="ARBA" id="ARBA00023152"/>
    </source>
</evidence>
<proteinExistence type="inferred from homology"/>
<keyword evidence="3" id="KW-0312">Gluconeogenesis</keyword>